<reference evidence="6 7" key="1">
    <citation type="submission" date="2015-09" db="EMBL/GenBank/DDBJ databases">
        <title>Genome sequencing project for genomic taxonomy and phylogenomics of Bacillus-like bacteria.</title>
        <authorList>
            <person name="Liu B."/>
            <person name="Wang J."/>
            <person name="Zhu Y."/>
            <person name="Liu G."/>
            <person name="Chen Q."/>
            <person name="Chen Z."/>
            <person name="Lan J."/>
            <person name="Che J."/>
            <person name="Ge C."/>
            <person name="Shi H."/>
            <person name="Pan Z."/>
            <person name="Liu X."/>
        </authorList>
    </citation>
    <scope>NUCLEOTIDE SEQUENCE [LARGE SCALE GENOMIC DNA]</scope>
    <source>
        <strain evidence="6 7">FJAT-18043</strain>
    </source>
</reference>
<evidence type="ECO:0000256" key="1">
    <source>
        <dbReference type="ARBA" id="ARBA00010466"/>
    </source>
</evidence>
<dbReference type="GO" id="GO:0030246">
    <property type="term" value="F:carbohydrate binding"/>
    <property type="evidence" value="ECO:0007669"/>
    <property type="project" value="InterPro"/>
</dbReference>
<keyword evidence="2" id="KW-0805">Transcription regulation</keyword>
<dbReference type="Proteomes" id="UP000050996">
    <property type="component" value="Unassembled WGS sequence"/>
</dbReference>
<dbReference type="AlphaFoldDB" id="A0A0Q3SP95"/>
<dbReference type="InterPro" id="IPR009057">
    <property type="entry name" value="Homeodomain-like_sf"/>
</dbReference>
<feature type="domain" description="Sugar-binding" evidence="5">
    <location>
        <begin position="57"/>
        <end position="311"/>
    </location>
</feature>
<dbReference type="EMBL" id="LJIX01000006">
    <property type="protein sequence ID" value="KQL21396.1"/>
    <property type="molecule type" value="Genomic_DNA"/>
</dbReference>
<comment type="caution">
    <text evidence="6">The sequence shown here is derived from an EMBL/GenBank/DDBJ whole genome shotgun (WGS) entry which is preliminary data.</text>
</comment>
<accession>A0A0Q3SP95</accession>
<dbReference type="Pfam" id="PF04198">
    <property type="entry name" value="Sugar-bind"/>
    <property type="match status" value="1"/>
</dbReference>
<gene>
    <name evidence="6" type="ORF">AN957_24480</name>
</gene>
<dbReference type="PATRIC" id="fig|1637975.4.peg.4934"/>
<dbReference type="InterPro" id="IPR007324">
    <property type="entry name" value="Sugar-bd_dom_put"/>
</dbReference>
<dbReference type="PANTHER" id="PTHR34294">
    <property type="entry name" value="TRANSCRIPTIONAL REGULATOR-RELATED"/>
    <property type="match status" value="1"/>
</dbReference>
<name>A0A0Q3SP95_9BACI</name>
<protein>
    <recommendedName>
        <fullName evidence="5">Sugar-binding domain-containing protein</fullName>
    </recommendedName>
</protein>
<keyword evidence="4" id="KW-0804">Transcription</keyword>
<dbReference type="RefSeq" id="WP_056686630.1">
    <property type="nucleotide sequence ID" value="NZ_CP085712.1"/>
</dbReference>
<organism evidence="6 7">
    <name type="scientific">Cytobacillus solani</name>
    <dbReference type="NCBI Taxonomy" id="1637975"/>
    <lineage>
        <taxon>Bacteria</taxon>
        <taxon>Bacillati</taxon>
        <taxon>Bacillota</taxon>
        <taxon>Bacilli</taxon>
        <taxon>Bacillales</taxon>
        <taxon>Bacillaceae</taxon>
        <taxon>Cytobacillus</taxon>
    </lineage>
</organism>
<evidence type="ECO:0000256" key="2">
    <source>
        <dbReference type="ARBA" id="ARBA00023015"/>
    </source>
</evidence>
<dbReference type="SUPFAM" id="SSF100950">
    <property type="entry name" value="NagB/RpiA/CoA transferase-like"/>
    <property type="match status" value="1"/>
</dbReference>
<dbReference type="PANTHER" id="PTHR34294:SF1">
    <property type="entry name" value="TRANSCRIPTIONAL REGULATOR LSRR"/>
    <property type="match status" value="1"/>
</dbReference>
<dbReference type="Gene3D" id="1.10.10.60">
    <property type="entry name" value="Homeodomain-like"/>
    <property type="match status" value="1"/>
</dbReference>
<dbReference type="STRING" id="1637975.AN957_24480"/>
<dbReference type="SUPFAM" id="SSF46689">
    <property type="entry name" value="Homeodomain-like"/>
    <property type="match status" value="1"/>
</dbReference>
<sequence length="314" mass="34320">MDKERLRLLVKICHLYYQDGMNQQQIASRYGISRSQVSRYLAVAKTEGIVEITIRNPFSDESVLENKLMQQYNLRDVIVVDTTDADDALADMLMGKAAAAFFENAIKEKDVVGVMAGKSITALAREVSDPQKSHIHFVPLVGGWGSEGTEWHSNINSSLLAKNTKNSYSVLHAPAVVRSEEAKKTLLQEPEIAKLIAFYSRVNVALVGIGQISKEATHVKSTNMTDEELLALEKDGVVASIATTFIDAEGKQVNTSFSERMIGISGLDLKEVPLVLGVARGEVKAKGIEAALKGGWLDVLVTDMETAKIIIEES</sequence>
<keyword evidence="3" id="KW-0238">DNA-binding</keyword>
<evidence type="ECO:0000259" key="5">
    <source>
        <dbReference type="Pfam" id="PF04198"/>
    </source>
</evidence>
<evidence type="ECO:0000313" key="7">
    <source>
        <dbReference type="Proteomes" id="UP000050996"/>
    </source>
</evidence>
<dbReference type="Pfam" id="PF13384">
    <property type="entry name" value="HTH_23"/>
    <property type="match status" value="1"/>
</dbReference>
<evidence type="ECO:0000256" key="4">
    <source>
        <dbReference type="ARBA" id="ARBA00023163"/>
    </source>
</evidence>
<dbReference type="GO" id="GO:0003677">
    <property type="term" value="F:DNA binding"/>
    <property type="evidence" value="ECO:0007669"/>
    <property type="project" value="UniProtKB-KW"/>
</dbReference>
<proteinExistence type="inferred from homology"/>
<dbReference type="InterPro" id="IPR051054">
    <property type="entry name" value="SorC_transcr_regulators"/>
</dbReference>
<dbReference type="Gene3D" id="3.40.50.1360">
    <property type="match status" value="1"/>
</dbReference>
<evidence type="ECO:0000313" key="6">
    <source>
        <dbReference type="EMBL" id="KQL21396.1"/>
    </source>
</evidence>
<comment type="similarity">
    <text evidence="1">Belongs to the SorC transcriptional regulatory family.</text>
</comment>
<dbReference type="InterPro" id="IPR037171">
    <property type="entry name" value="NagB/RpiA_transferase-like"/>
</dbReference>
<keyword evidence="7" id="KW-1185">Reference proteome</keyword>
<evidence type="ECO:0000256" key="3">
    <source>
        <dbReference type="ARBA" id="ARBA00023125"/>
    </source>
</evidence>